<dbReference type="InterPro" id="IPR045851">
    <property type="entry name" value="AMP-bd_C_sf"/>
</dbReference>
<dbReference type="Gene3D" id="3.30.559.10">
    <property type="entry name" value="Chloramphenicol acetyltransferase-like domain"/>
    <property type="match status" value="1"/>
</dbReference>
<keyword evidence="2" id="KW-0677">Repeat</keyword>
<keyword evidence="5" id="KW-1185">Reference proteome</keyword>
<dbReference type="InterPro" id="IPR001242">
    <property type="entry name" value="Condensation_dom"/>
</dbReference>
<dbReference type="GO" id="GO:0005737">
    <property type="term" value="C:cytoplasm"/>
    <property type="evidence" value="ECO:0007669"/>
    <property type="project" value="TreeGrafter"/>
</dbReference>
<dbReference type="AlphaFoldDB" id="A0A920CU85"/>
<evidence type="ECO:0000256" key="2">
    <source>
        <dbReference type="ARBA" id="ARBA00022737"/>
    </source>
</evidence>
<organism evidence="4 5">
    <name type="scientific">Paenibacillus azoreducens</name>
    <dbReference type="NCBI Taxonomy" id="116718"/>
    <lineage>
        <taxon>Bacteria</taxon>
        <taxon>Bacillati</taxon>
        <taxon>Bacillota</taxon>
        <taxon>Bacilli</taxon>
        <taxon>Bacillales</taxon>
        <taxon>Paenibacillaceae</taxon>
        <taxon>Paenibacillus</taxon>
    </lineage>
</organism>
<dbReference type="CDD" id="cd05930">
    <property type="entry name" value="A_NRPS"/>
    <property type="match status" value="1"/>
</dbReference>
<comment type="caution">
    <text evidence="4">The sequence shown here is derived from an EMBL/GenBank/DDBJ whole genome shotgun (WGS) entry which is preliminary data.</text>
</comment>
<dbReference type="InterPro" id="IPR000873">
    <property type="entry name" value="AMP-dep_synth/lig_dom"/>
</dbReference>
<dbReference type="GO" id="GO:0031177">
    <property type="term" value="F:phosphopantetheine binding"/>
    <property type="evidence" value="ECO:0007669"/>
    <property type="project" value="TreeGrafter"/>
</dbReference>
<dbReference type="SUPFAM" id="SSF47336">
    <property type="entry name" value="ACP-like"/>
    <property type="match status" value="1"/>
</dbReference>
<dbReference type="GO" id="GO:0003824">
    <property type="term" value="F:catalytic activity"/>
    <property type="evidence" value="ECO:0007669"/>
    <property type="project" value="InterPro"/>
</dbReference>
<evidence type="ECO:0000313" key="4">
    <source>
        <dbReference type="EMBL" id="GIO49213.1"/>
    </source>
</evidence>
<name>A0A920CU85_9BACL</name>
<accession>A0A920CU85</accession>
<dbReference type="EMBL" id="BORT01000020">
    <property type="protein sequence ID" value="GIO49213.1"/>
    <property type="molecule type" value="Genomic_DNA"/>
</dbReference>
<dbReference type="PANTHER" id="PTHR45527:SF1">
    <property type="entry name" value="FATTY ACID SYNTHASE"/>
    <property type="match status" value="1"/>
</dbReference>
<feature type="domain" description="Carrier" evidence="3">
    <location>
        <begin position="517"/>
        <end position="592"/>
    </location>
</feature>
<dbReference type="Pfam" id="PF00501">
    <property type="entry name" value="AMP-binding"/>
    <property type="match status" value="1"/>
</dbReference>
<evidence type="ECO:0000259" key="3">
    <source>
        <dbReference type="PROSITE" id="PS50075"/>
    </source>
</evidence>
<dbReference type="Proteomes" id="UP000682811">
    <property type="component" value="Unassembled WGS sequence"/>
</dbReference>
<dbReference type="InterPro" id="IPR036736">
    <property type="entry name" value="ACP-like_sf"/>
</dbReference>
<dbReference type="SUPFAM" id="SSF56801">
    <property type="entry name" value="Acetyl-CoA synthetase-like"/>
    <property type="match status" value="1"/>
</dbReference>
<dbReference type="Gene3D" id="1.10.1200.10">
    <property type="entry name" value="ACP-like"/>
    <property type="match status" value="1"/>
</dbReference>
<dbReference type="RefSeq" id="WP_212979759.1">
    <property type="nucleotide sequence ID" value="NZ_AP025343.1"/>
</dbReference>
<dbReference type="PANTHER" id="PTHR45527">
    <property type="entry name" value="NONRIBOSOMAL PEPTIDE SYNTHETASE"/>
    <property type="match status" value="1"/>
</dbReference>
<dbReference type="Pfam" id="PF00550">
    <property type="entry name" value="PP-binding"/>
    <property type="match status" value="1"/>
</dbReference>
<evidence type="ECO:0000313" key="5">
    <source>
        <dbReference type="Proteomes" id="UP000682811"/>
    </source>
</evidence>
<dbReference type="Pfam" id="PF00668">
    <property type="entry name" value="Condensation"/>
    <property type="match status" value="1"/>
</dbReference>
<dbReference type="InterPro" id="IPR023213">
    <property type="entry name" value="CAT-like_dom_sf"/>
</dbReference>
<dbReference type="Gene3D" id="3.30.559.30">
    <property type="entry name" value="Nonribosomal peptide synthetase, condensation domain"/>
    <property type="match status" value="1"/>
</dbReference>
<protein>
    <recommendedName>
        <fullName evidence="3">Carrier domain-containing protein</fullName>
    </recommendedName>
</protein>
<proteinExistence type="predicted"/>
<dbReference type="SUPFAM" id="SSF52777">
    <property type="entry name" value="CoA-dependent acyltransferases"/>
    <property type="match status" value="2"/>
</dbReference>
<dbReference type="InterPro" id="IPR020845">
    <property type="entry name" value="AMP-binding_CS"/>
</dbReference>
<dbReference type="InterPro" id="IPR042099">
    <property type="entry name" value="ANL_N_sf"/>
</dbReference>
<reference evidence="4 5" key="1">
    <citation type="submission" date="2021-03" db="EMBL/GenBank/DDBJ databases">
        <title>Antimicrobial resistance genes in bacteria isolated from Japanese honey, and their potential for conferring macrolide and lincosamide resistance in the American foulbrood pathogen Paenibacillus larvae.</title>
        <authorList>
            <person name="Okamoto M."/>
            <person name="Kumagai M."/>
            <person name="Kanamori H."/>
            <person name="Takamatsu D."/>
        </authorList>
    </citation>
    <scope>NUCLEOTIDE SEQUENCE [LARGE SCALE GENOMIC DNA]</scope>
    <source>
        <strain evidence="4 5">J34TS1</strain>
    </source>
</reference>
<dbReference type="GO" id="GO:0043041">
    <property type="term" value="P:amino acid activation for nonribosomal peptide biosynthetic process"/>
    <property type="evidence" value="ECO:0007669"/>
    <property type="project" value="TreeGrafter"/>
</dbReference>
<comment type="cofactor">
    <cofactor evidence="1">
        <name>pantetheine 4'-phosphate</name>
        <dbReference type="ChEBI" id="CHEBI:47942"/>
    </cofactor>
</comment>
<evidence type="ECO:0000256" key="1">
    <source>
        <dbReference type="ARBA" id="ARBA00001957"/>
    </source>
</evidence>
<sequence length="1008" mass="116694">MSFREAANLESCSIIHYFEKAVKTNVKEIAVTDQNGSYTYEGLDQASSDIAYYIKNHLAKENQIVGILMDRTKESISAMLGILKAGHTYMVMDKKYPMERIKFMVSDANVKLVLCDEPEMIHHGEIEHLVYLNDILENSGCGIPMNPYIHDVHHGAYIIYTSGSTGKPKGLEVSHFNLLGLYKHWTNGNFELQGRSRLRTAVISPFVFDMSVLMIFFSLFKGYHLYIFSDEQKQTGKDIVDFLSENQIDFMDATPNYVRLIDNYLTLHLGSRLTVKRMFCIGDVLSYKLAKNIINNSEYPNFKLYNTYGPAECTIFVTYFILDRSNIEKYSKVFIGKATKNSFLRIVDDYSNECLPGQVGELVILGDSVGNGYIGKCEIKSNPFQVTNGIKSYRTGDLVRLDESGNYEFIGRKDRQHKVNGYRIELEEIEYSIECIEGISEVKVLVEKDKFGFSRISAFYTGEREYKADEIRNKIKKLLPYYMIPQEILYCSEFPTTHNGKVDYAELRSLACDLEGESPNDVSAYASSMLCQLLDCKIDDLNRSFFEMGGNSITLLAFISGINDKFDLNVDISKVYQSKNLNNLLNYLGNLQADQGSCNHSFHRSCKELIPVIEPQKKLIIEEHKLMKSAPKELDIHRFSLLYQLIFRKSINVSRMKNAINLVMSKNEIFYVRFLKKGNRYFMKLDDEYHRIEIKTKRKQEHILSNLSMFSLDRKEMIEFIWDDDTSCLYLHIKHILLDYISVQYFIDDILKAYYHTGELPERKGFFSYLSMRNDMNAETGIEYWKEKMKNKPARTCILADSYGENHFDVITTNCTTEIYECLKDAAAKHATSIFVVLLSAFLKVVSEYSRQETLLIGCYFPGRNYRYDNGILGMFTNVLPLIINMTNGKDGMLLNKVEQEILDIMENQDVSLSKLYQLMPLSDISDGELFDICFNYQNDWIARNEILDQAVHIQTMNIDPDITNRDFYFGVIEENGGMRWEIKFNRGKYSDRFIHRFIHDLNKKIVR</sequence>
<dbReference type="PROSITE" id="PS50075">
    <property type="entry name" value="CARRIER"/>
    <property type="match status" value="1"/>
</dbReference>
<dbReference type="Gene3D" id="3.30.300.30">
    <property type="match status" value="1"/>
</dbReference>
<gene>
    <name evidence="4" type="ORF">J34TS1_39780</name>
</gene>
<dbReference type="InterPro" id="IPR009081">
    <property type="entry name" value="PP-bd_ACP"/>
</dbReference>
<dbReference type="GO" id="GO:0008610">
    <property type="term" value="P:lipid biosynthetic process"/>
    <property type="evidence" value="ECO:0007669"/>
    <property type="project" value="UniProtKB-ARBA"/>
</dbReference>
<dbReference type="PROSITE" id="PS00455">
    <property type="entry name" value="AMP_BINDING"/>
    <property type="match status" value="1"/>
</dbReference>
<dbReference type="GO" id="GO:0044550">
    <property type="term" value="P:secondary metabolite biosynthetic process"/>
    <property type="evidence" value="ECO:0007669"/>
    <property type="project" value="TreeGrafter"/>
</dbReference>
<dbReference type="Gene3D" id="3.40.50.12780">
    <property type="entry name" value="N-terminal domain of ligase-like"/>
    <property type="match status" value="1"/>
</dbReference>